<feature type="domain" description="2Fe-2S ferredoxin-type" evidence="3">
    <location>
        <begin position="19"/>
        <end position="105"/>
    </location>
</feature>
<protein>
    <submittedName>
        <fullName evidence="5">2Fe-2S iron-sulfur cluster binding domain-containing protein</fullName>
    </submittedName>
</protein>
<dbReference type="InterPro" id="IPR017938">
    <property type="entry name" value="Riboflavin_synthase-like_b-brl"/>
</dbReference>
<dbReference type="PANTHER" id="PTHR47354">
    <property type="entry name" value="NADH OXIDOREDUCTASE HCR"/>
    <property type="match status" value="1"/>
</dbReference>
<accession>A0A8J6UKU5</accession>
<dbReference type="InterPro" id="IPR012675">
    <property type="entry name" value="Beta-grasp_dom_sf"/>
</dbReference>
<dbReference type="Pfam" id="PF00175">
    <property type="entry name" value="NAD_binding_1"/>
    <property type="match status" value="1"/>
</dbReference>
<proteinExistence type="predicted"/>
<dbReference type="SUPFAM" id="SSF54292">
    <property type="entry name" value="2Fe-2S ferredoxin-like"/>
    <property type="match status" value="1"/>
</dbReference>
<sequence length="337" mass="36244">MMSSTNNWLAKLFAKKSANTIRFADSEVALQDGESVLDGLLRAGHSVPYGCRGGSCQSCMMQCTDGDVPPQAQQGLTAAQQELGYFLACSCHPSESMSVALKPAAEKIIAPVIDKAQLTANVVRLRIKAPLNYRAGQFINLFRNGAVSRSYSLASVVGVDDYIELHIKRVEGGKLSPWAYDDLSVGDEVAIEGPNGQCFYTPGDAQQPMLLTGLGTGLAPLYGIVRDALVNHQHQGPIQLVVGSKHSDQLYLFDELKALSDNYPNLSVSFVAQQSTNPAVTEADIYQYCKELVPDGKGYKVFLCGAESFVKKMKKQCFLAGTNMADIAADAFVPSGS</sequence>
<dbReference type="GO" id="GO:0016491">
    <property type="term" value="F:oxidoreductase activity"/>
    <property type="evidence" value="ECO:0007669"/>
    <property type="project" value="InterPro"/>
</dbReference>
<dbReference type="PROSITE" id="PS51085">
    <property type="entry name" value="2FE2S_FER_2"/>
    <property type="match status" value="1"/>
</dbReference>
<organism evidence="5 6">
    <name type="scientific">Neiella litorisoli</name>
    <dbReference type="NCBI Taxonomy" id="2771431"/>
    <lineage>
        <taxon>Bacteria</taxon>
        <taxon>Pseudomonadati</taxon>
        <taxon>Pseudomonadota</taxon>
        <taxon>Gammaproteobacteria</taxon>
        <taxon>Alteromonadales</taxon>
        <taxon>Echinimonadaceae</taxon>
        <taxon>Neiella</taxon>
    </lineage>
</organism>
<dbReference type="PANTHER" id="PTHR47354:SF3">
    <property type="entry name" value="OXIDOREDUCTASE-RELATED"/>
    <property type="match status" value="1"/>
</dbReference>
<dbReference type="AlphaFoldDB" id="A0A8J6UKU5"/>
<keyword evidence="1" id="KW-0830">Ubiquinone</keyword>
<feature type="domain" description="FAD-binding FR-type" evidence="4">
    <location>
        <begin position="105"/>
        <end position="201"/>
    </location>
</feature>
<dbReference type="InterPro" id="IPR036010">
    <property type="entry name" value="2Fe-2S_ferredoxin-like_sf"/>
</dbReference>
<dbReference type="InterPro" id="IPR008333">
    <property type="entry name" value="Cbr1-like_FAD-bd_dom"/>
</dbReference>
<comment type="caution">
    <text evidence="5">The sequence shown here is derived from an EMBL/GenBank/DDBJ whole genome shotgun (WGS) entry which is preliminary data.</text>
</comment>
<dbReference type="RefSeq" id="WP_191142964.1">
    <property type="nucleotide sequence ID" value="NZ_JACXAF010000001.1"/>
</dbReference>
<evidence type="ECO:0000256" key="2">
    <source>
        <dbReference type="ARBA" id="ARBA00034078"/>
    </source>
</evidence>
<evidence type="ECO:0000313" key="6">
    <source>
        <dbReference type="Proteomes" id="UP000638014"/>
    </source>
</evidence>
<dbReference type="Gene3D" id="3.10.20.30">
    <property type="match status" value="1"/>
</dbReference>
<dbReference type="Proteomes" id="UP000638014">
    <property type="component" value="Unassembled WGS sequence"/>
</dbReference>
<keyword evidence="6" id="KW-1185">Reference proteome</keyword>
<dbReference type="InterPro" id="IPR050415">
    <property type="entry name" value="MRET"/>
</dbReference>
<dbReference type="Pfam" id="PF00111">
    <property type="entry name" value="Fer2"/>
    <property type="match status" value="1"/>
</dbReference>
<evidence type="ECO:0000256" key="1">
    <source>
        <dbReference type="ARBA" id="ARBA00023075"/>
    </source>
</evidence>
<dbReference type="CDD" id="cd00207">
    <property type="entry name" value="fer2"/>
    <property type="match status" value="1"/>
</dbReference>
<dbReference type="InterPro" id="IPR001433">
    <property type="entry name" value="OxRdtase_FAD/NAD-bd"/>
</dbReference>
<gene>
    <name evidence="5" type="ORF">IC617_00145</name>
</gene>
<dbReference type="InterPro" id="IPR001041">
    <property type="entry name" value="2Fe-2S_ferredoxin-type"/>
</dbReference>
<evidence type="ECO:0000259" key="4">
    <source>
        <dbReference type="PROSITE" id="PS51384"/>
    </source>
</evidence>
<dbReference type="InterPro" id="IPR001709">
    <property type="entry name" value="Flavoprot_Pyr_Nucl_cyt_Rdtase"/>
</dbReference>
<dbReference type="PRINTS" id="PR00371">
    <property type="entry name" value="FPNCR"/>
</dbReference>
<evidence type="ECO:0000259" key="3">
    <source>
        <dbReference type="PROSITE" id="PS51085"/>
    </source>
</evidence>
<dbReference type="InterPro" id="IPR039261">
    <property type="entry name" value="FNR_nucleotide-bd"/>
</dbReference>
<dbReference type="InterPro" id="IPR017927">
    <property type="entry name" value="FAD-bd_FR_type"/>
</dbReference>
<dbReference type="Gene3D" id="2.40.30.10">
    <property type="entry name" value="Translation factors"/>
    <property type="match status" value="1"/>
</dbReference>
<dbReference type="CDD" id="cd06194">
    <property type="entry name" value="FNR_N-term_Iron_sulfur_binding"/>
    <property type="match status" value="1"/>
</dbReference>
<dbReference type="Gene3D" id="3.40.50.80">
    <property type="entry name" value="Nucleotide-binding domain of ferredoxin-NADP reductase (FNR) module"/>
    <property type="match status" value="1"/>
</dbReference>
<dbReference type="EMBL" id="JACXAF010000001">
    <property type="protein sequence ID" value="MBD1387825.1"/>
    <property type="molecule type" value="Genomic_DNA"/>
</dbReference>
<dbReference type="Pfam" id="PF00970">
    <property type="entry name" value="FAD_binding_6"/>
    <property type="match status" value="1"/>
</dbReference>
<reference evidence="5" key="1">
    <citation type="submission" date="2020-09" db="EMBL/GenBank/DDBJ databases">
        <title>A novel bacterium of genus Neiella, isolated from South China Sea.</title>
        <authorList>
            <person name="Huang H."/>
            <person name="Mo K."/>
            <person name="Hu Y."/>
        </authorList>
    </citation>
    <scope>NUCLEOTIDE SEQUENCE</scope>
    <source>
        <strain evidence="5">HB171785</strain>
    </source>
</reference>
<dbReference type="SUPFAM" id="SSF52343">
    <property type="entry name" value="Ferredoxin reductase-like, C-terminal NADP-linked domain"/>
    <property type="match status" value="1"/>
</dbReference>
<dbReference type="GO" id="GO:0051536">
    <property type="term" value="F:iron-sulfur cluster binding"/>
    <property type="evidence" value="ECO:0007669"/>
    <property type="project" value="InterPro"/>
</dbReference>
<comment type="cofactor">
    <cofactor evidence="2">
        <name>[2Fe-2S] cluster</name>
        <dbReference type="ChEBI" id="CHEBI:190135"/>
    </cofactor>
</comment>
<dbReference type="PRINTS" id="PR00410">
    <property type="entry name" value="PHEHYDRXLASE"/>
</dbReference>
<name>A0A8J6UKU5_9GAMM</name>
<dbReference type="PROSITE" id="PS51384">
    <property type="entry name" value="FAD_FR"/>
    <property type="match status" value="1"/>
</dbReference>
<dbReference type="SUPFAM" id="SSF63380">
    <property type="entry name" value="Riboflavin synthase domain-like"/>
    <property type="match status" value="1"/>
</dbReference>
<evidence type="ECO:0000313" key="5">
    <source>
        <dbReference type="EMBL" id="MBD1387825.1"/>
    </source>
</evidence>